<gene>
    <name evidence="9" type="ORF">GCM10010913_26650</name>
</gene>
<sequence length="809" mass="89007">MYAIYSLCRANLRKKKVHNALIGLLILLSTILLVTSVTVILNTTNLFTSMHAKTHGSHELLILDGEVHDPKLVYGWWKEQEGVDTSPLIPFRTLSGISRPGNEPTAGLSNLYLYMMDSTARPYEVDELLFAQGEESLVPEPGTVWLPSSIAYLYDISPGDTLEFSTGDSKLTMEVAAVVVDMPFGAPFPTSARIWMNHQDYITQFQDIPGKDQYMMGLRFENYSEGLGYWERWQQDMGTPYLGSKITFQEMSSFYLIMNKAIGFIMVFLGLMMMFVALFTIGFTISDDILSNYKTIGVIKALGLTSRKLTSVYMMQYITIAAVAVIPGFIASRFLAGVIVDSALSSLKTKTGGVTPGGGWPALATTLLVLALILLCVFYYANKARHVQPMQAIRYGMSETQHSMKTRRLTRGKGSSPTGLFGRAPLLAVIGFRNLLKNRKATVLMLLLSMMMSAVLVLGFVLLYSISHIKETSSLWGYDSTDVVVQVTNKSVFSRSEFDQQAASDPRIQNTNWIGAVNGVVTADRPVGVEASYTGPMNFSIIVIDGSYDEIGYRNLSGRNPQNKNEISIGMKVAKQLNKEVGDVVDIYIEGYEHHLTISGIYQSIANMSYSARILVDTVRVNHPDYENLDSGFINLANDADLEQVVQDLSAGYGNSASVTTQQTLLDAVYKQAVASLILPMSIMGLLFTGVTVIIVYSLSRINIRKEGKTYGIYKTLGLTSWKIRFSILLGIMVLSLLGAIIGAGAGVYILPMILGRILKDYGIAELPLILNWWGIVALALMTTLASGLGSWVSSRIVTSTSPRILVIE</sequence>
<feature type="transmembrane region" description="Helical" evidence="6">
    <location>
        <begin position="360"/>
        <end position="381"/>
    </location>
</feature>
<feature type="transmembrane region" description="Helical" evidence="6">
    <location>
        <begin position="21"/>
        <end position="41"/>
    </location>
</feature>
<evidence type="ECO:0000259" key="7">
    <source>
        <dbReference type="Pfam" id="PF02687"/>
    </source>
</evidence>
<dbReference type="Pfam" id="PF12704">
    <property type="entry name" value="MacB_PCD"/>
    <property type="match status" value="1"/>
</dbReference>
<feature type="transmembrane region" description="Helical" evidence="6">
    <location>
        <begin position="771"/>
        <end position="794"/>
    </location>
</feature>
<evidence type="ECO:0000313" key="10">
    <source>
        <dbReference type="Proteomes" id="UP000608420"/>
    </source>
</evidence>
<evidence type="ECO:0000256" key="5">
    <source>
        <dbReference type="ARBA" id="ARBA00023136"/>
    </source>
</evidence>
<keyword evidence="10" id="KW-1185">Reference proteome</keyword>
<feature type="domain" description="ABC3 transporter permease C-terminal" evidence="7">
    <location>
        <begin position="268"/>
        <end position="389"/>
    </location>
</feature>
<comment type="caution">
    <text evidence="9">The sequence shown here is derived from an EMBL/GenBank/DDBJ whole genome shotgun (WGS) entry which is preliminary data.</text>
</comment>
<dbReference type="PANTHER" id="PTHR30287:SF2">
    <property type="entry name" value="BLL1001 PROTEIN"/>
    <property type="match status" value="1"/>
</dbReference>
<feature type="transmembrane region" description="Helical" evidence="6">
    <location>
        <begin position="261"/>
        <end position="285"/>
    </location>
</feature>
<dbReference type="PANTHER" id="PTHR30287">
    <property type="entry name" value="MEMBRANE COMPONENT OF PREDICTED ABC SUPERFAMILY METABOLITE UPTAKE TRANSPORTER"/>
    <property type="match status" value="1"/>
</dbReference>
<keyword evidence="4 6" id="KW-1133">Transmembrane helix</keyword>
<evidence type="ECO:0000256" key="2">
    <source>
        <dbReference type="ARBA" id="ARBA00022475"/>
    </source>
</evidence>
<keyword evidence="5 6" id="KW-0472">Membrane</keyword>
<feature type="domain" description="ABC3 transporter permease C-terminal" evidence="7">
    <location>
        <begin position="683"/>
        <end position="803"/>
    </location>
</feature>
<dbReference type="InterPro" id="IPR025857">
    <property type="entry name" value="MacB_PCD"/>
</dbReference>
<dbReference type="EMBL" id="BMIW01000018">
    <property type="protein sequence ID" value="GGG03516.1"/>
    <property type="molecule type" value="Genomic_DNA"/>
</dbReference>
<feature type="transmembrane region" description="Helical" evidence="6">
    <location>
        <begin position="443"/>
        <end position="464"/>
    </location>
</feature>
<feature type="transmembrane region" description="Helical" evidence="6">
    <location>
        <begin position="317"/>
        <end position="340"/>
    </location>
</feature>
<reference evidence="10" key="1">
    <citation type="journal article" date="2019" name="Int. J. Syst. Evol. Microbiol.">
        <title>The Global Catalogue of Microorganisms (GCM) 10K type strain sequencing project: providing services to taxonomists for standard genome sequencing and annotation.</title>
        <authorList>
            <consortium name="The Broad Institute Genomics Platform"/>
            <consortium name="The Broad Institute Genome Sequencing Center for Infectious Disease"/>
            <person name="Wu L."/>
            <person name="Ma J."/>
        </authorList>
    </citation>
    <scope>NUCLEOTIDE SEQUENCE [LARGE SCALE GENOMIC DNA]</scope>
    <source>
        <strain evidence="10">CGMCC 1.15420</strain>
    </source>
</reference>
<comment type="subcellular location">
    <subcellularLocation>
        <location evidence="1">Cell membrane</location>
        <topology evidence="1">Multi-pass membrane protein</topology>
    </subcellularLocation>
</comment>
<evidence type="ECO:0000256" key="1">
    <source>
        <dbReference type="ARBA" id="ARBA00004651"/>
    </source>
</evidence>
<feature type="transmembrane region" description="Helical" evidence="6">
    <location>
        <begin position="728"/>
        <end position="751"/>
    </location>
</feature>
<dbReference type="Pfam" id="PF02687">
    <property type="entry name" value="FtsX"/>
    <property type="match status" value="2"/>
</dbReference>
<evidence type="ECO:0000256" key="3">
    <source>
        <dbReference type="ARBA" id="ARBA00022692"/>
    </source>
</evidence>
<organism evidence="9 10">
    <name type="scientific">Paenibacillus aceti</name>
    <dbReference type="NCBI Taxonomy" id="1820010"/>
    <lineage>
        <taxon>Bacteria</taxon>
        <taxon>Bacillati</taxon>
        <taxon>Bacillota</taxon>
        <taxon>Bacilli</taxon>
        <taxon>Bacillales</taxon>
        <taxon>Paenibacillaceae</taxon>
        <taxon>Paenibacillus</taxon>
    </lineage>
</organism>
<feature type="transmembrane region" description="Helical" evidence="6">
    <location>
        <begin position="677"/>
        <end position="699"/>
    </location>
</feature>
<feature type="domain" description="MacB-like periplasmic core" evidence="8">
    <location>
        <begin position="475"/>
        <end position="650"/>
    </location>
</feature>
<dbReference type="Proteomes" id="UP000608420">
    <property type="component" value="Unassembled WGS sequence"/>
</dbReference>
<dbReference type="InterPro" id="IPR003838">
    <property type="entry name" value="ABC3_permease_C"/>
</dbReference>
<name>A0ABQ1VZ28_9BACL</name>
<keyword evidence="2" id="KW-1003">Cell membrane</keyword>
<evidence type="ECO:0000313" key="9">
    <source>
        <dbReference type="EMBL" id="GGG03516.1"/>
    </source>
</evidence>
<accession>A0ABQ1VZ28</accession>
<dbReference type="InterPro" id="IPR038766">
    <property type="entry name" value="Membrane_comp_ABC_pdt"/>
</dbReference>
<evidence type="ECO:0000256" key="4">
    <source>
        <dbReference type="ARBA" id="ARBA00022989"/>
    </source>
</evidence>
<dbReference type="RefSeq" id="WP_120463525.1">
    <property type="nucleotide sequence ID" value="NZ_BMIW01000018.1"/>
</dbReference>
<protein>
    <submittedName>
        <fullName evidence="9">Peptide ABC transporter permease</fullName>
    </submittedName>
</protein>
<evidence type="ECO:0000259" key="8">
    <source>
        <dbReference type="Pfam" id="PF12704"/>
    </source>
</evidence>
<evidence type="ECO:0000256" key="6">
    <source>
        <dbReference type="SAM" id="Phobius"/>
    </source>
</evidence>
<proteinExistence type="predicted"/>
<keyword evidence="3 6" id="KW-0812">Transmembrane</keyword>